<keyword evidence="3" id="KW-1185">Reference proteome</keyword>
<dbReference type="STRING" id="355243.SAMN03080615_00976"/>
<dbReference type="RefSeq" id="WP_091354745.1">
    <property type="nucleotide sequence ID" value="NZ_AP025284.1"/>
</dbReference>
<organism evidence="2 3">
    <name type="scientific">Amphritea atlantica</name>
    <dbReference type="NCBI Taxonomy" id="355243"/>
    <lineage>
        <taxon>Bacteria</taxon>
        <taxon>Pseudomonadati</taxon>
        <taxon>Pseudomonadota</taxon>
        <taxon>Gammaproteobacteria</taxon>
        <taxon>Oceanospirillales</taxon>
        <taxon>Oceanospirillaceae</taxon>
        <taxon>Amphritea</taxon>
    </lineage>
</organism>
<dbReference type="Gene3D" id="1.10.260.40">
    <property type="entry name" value="lambda repressor-like DNA-binding domains"/>
    <property type="match status" value="1"/>
</dbReference>
<evidence type="ECO:0000259" key="1">
    <source>
        <dbReference type="PROSITE" id="PS50943"/>
    </source>
</evidence>
<dbReference type="SUPFAM" id="SSF47413">
    <property type="entry name" value="lambda repressor-like DNA-binding domains"/>
    <property type="match status" value="1"/>
</dbReference>
<accession>A0A1H9EM34</accession>
<proteinExistence type="predicted"/>
<name>A0A1H9EM34_9GAMM</name>
<dbReference type="InterPro" id="IPR001387">
    <property type="entry name" value="Cro/C1-type_HTH"/>
</dbReference>
<dbReference type="CDD" id="cd00093">
    <property type="entry name" value="HTH_XRE"/>
    <property type="match status" value="1"/>
</dbReference>
<protein>
    <submittedName>
        <fullName evidence="2">Helix-turn-helix</fullName>
    </submittedName>
</protein>
<dbReference type="EMBL" id="FOGB01000002">
    <property type="protein sequence ID" value="SEQ26806.1"/>
    <property type="molecule type" value="Genomic_DNA"/>
</dbReference>
<dbReference type="AlphaFoldDB" id="A0A1H9EM34"/>
<dbReference type="Proteomes" id="UP000198749">
    <property type="component" value="Unassembled WGS sequence"/>
</dbReference>
<dbReference type="GO" id="GO:0003677">
    <property type="term" value="F:DNA binding"/>
    <property type="evidence" value="ECO:0007669"/>
    <property type="project" value="InterPro"/>
</dbReference>
<evidence type="ECO:0000313" key="3">
    <source>
        <dbReference type="Proteomes" id="UP000198749"/>
    </source>
</evidence>
<gene>
    <name evidence="2" type="ORF">SAMN03080615_00976</name>
</gene>
<sequence>MPDSLKINPRVIKHLRKKEKVSQVALATAIGISDRGVQKIEASGNTSSETATKLAQYFGLSVNELMEGNIHCKAEYWAKDPVTGEHLIFSYAHNLLEKLKNSWADYRRYFYSEEKVIINIQISKGHYRLTSSCEDAGFDWEFEFRRVWFNQDMGLCWTPESEFESELMEEELFGMAREEADDVFVNGARRFTDKGVYQVTVYSWDVTNQQVREEAFRTFKTLSEVQNKLAALLQKFSPKELNDTTRYVDFSAGKNHAGLCVEAWPKVRPRLPTFEGVVGPIRVHVIRQIISDDSDVHSIWRKSSKNRFVNELTDGVKSDRGSDIENSRVVEWGKELNT</sequence>
<reference evidence="3" key="1">
    <citation type="submission" date="2016-10" db="EMBL/GenBank/DDBJ databases">
        <authorList>
            <person name="Varghese N."/>
            <person name="Submissions S."/>
        </authorList>
    </citation>
    <scope>NUCLEOTIDE SEQUENCE [LARGE SCALE GENOMIC DNA]</scope>
    <source>
        <strain evidence="3">DSM 18887</strain>
    </source>
</reference>
<dbReference type="SMART" id="SM00530">
    <property type="entry name" value="HTH_XRE"/>
    <property type="match status" value="1"/>
</dbReference>
<dbReference type="InterPro" id="IPR010982">
    <property type="entry name" value="Lambda_DNA-bd_dom_sf"/>
</dbReference>
<feature type="domain" description="HTH cro/C1-type" evidence="1">
    <location>
        <begin position="12"/>
        <end position="65"/>
    </location>
</feature>
<evidence type="ECO:0000313" key="2">
    <source>
        <dbReference type="EMBL" id="SEQ26806.1"/>
    </source>
</evidence>
<dbReference type="Pfam" id="PF01381">
    <property type="entry name" value="HTH_3"/>
    <property type="match status" value="1"/>
</dbReference>
<dbReference type="PROSITE" id="PS50943">
    <property type="entry name" value="HTH_CROC1"/>
    <property type="match status" value="1"/>
</dbReference>
<dbReference type="OrthoDB" id="21915at2"/>